<evidence type="ECO:0000256" key="2">
    <source>
        <dbReference type="ARBA" id="ARBA00022525"/>
    </source>
</evidence>
<dbReference type="AlphaFoldDB" id="A0A182NPS2"/>
<dbReference type="VEuPathDB" id="VectorBase:ADIR009657"/>
<dbReference type="Proteomes" id="UP000075884">
    <property type="component" value="Unassembled WGS sequence"/>
</dbReference>
<evidence type="ECO:0000256" key="12">
    <source>
        <dbReference type="RuleBase" id="RU366078"/>
    </source>
</evidence>
<dbReference type="CDD" id="cd00190">
    <property type="entry name" value="Tryp_SPc"/>
    <property type="match status" value="1"/>
</dbReference>
<dbReference type="PROSITE" id="PS50240">
    <property type="entry name" value="TRYPSIN_DOM"/>
    <property type="match status" value="1"/>
</dbReference>
<comment type="domain">
    <text evidence="12">The clip domain consists of 35-55 residues which are 'knitted' together usually by 3 conserved disulfide bonds forming a clip-like compact structure.</text>
</comment>
<dbReference type="InterPro" id="IPR018114">
    <property type="entry name" value="TRYPSIN_HIS"/>
</dbReference>
<reference evidence="14" key="2">
    <citation type="submission" date="2020-05" db="UniProtKB">
        <authorList>
            <consortium name="EnsemblMetazoa"/>
        </authorList>
    </citation>
    <scope>IDENTIFICATION</scope>
    <source>
        <strain evidence="14">WRAIR2</strain>
    </source>
</reference>
<evidence type="ECO:0000256" key="9">
    <source>
        <dbReference type="ARBA" id="ARBA00023157"/>
    </source>
</evidence>
<dbReference type="InterPro" id="IPR038565">
    <property type="entry name" value="CLIP_sf"/>
</dbReference>
<dbReference type="InterPro" id="IPR051487">
    <property type="entry name" value="Ser/Thr_Proteases_Immune/Dev"/>
</dbReference>
<dbReference type="SUPFAM" id="SSF50494">
    <property type="entry name" value="Trypsin-like serine proteases"/>
    <property type="match status" value="1"/>
</dbReference>
<keyword evidence="9" id="KW-1015">Disulfide bond</keyword>
<protein>
    <recommendedName>
        <fullName evidence="12">CLIP domain-containing serine protease</fullName>
        <ecNumber evidence="12">3.4.21.-</ecNumber>
    </recommendedName>
</protein>
<dbReference type="GO" id="GO:0004252">
    <property type="term" value="F:serine-type endopeptidase activity"/>
    <property type="evidence" value="ECO:0007669"/>
    <property type="project" value="UniProtKB-UniRule"/>
</dbReference>
<dbReference type="Gene3D" id="2.40.10.10">
    <property type="entry name" value="Trypsin-like serine proteases"/>
    <property type="match status" value="1"/>
</dbReference>
<evidence type="ECO:0000256" key="10">
    <source>
        <dbReference type="ARBA" id="ARBA00023180"/>
    </source>
</evidence>
<dbReference type="Gene3D" id="3.30.1640.30">
    <property type="match status" value="1"/>
</dbReference>
<evidence type="ECO:0000256" key="5">
    <source>
        <dbReference type="ARBA" id="ARBA00022729"/>
    </source>
</evidence>
<dbReference type="PROSITE" id="PS00134">
    <property type="entry name" value="TRYPSIN_HIS"/>
    <property type="match status" value="1"/>
</dbReference>
<keyword evidence="7 12" id="KW-0720">Serine protease</keyword>
<evidence type="ECO:0000259" key="13">
    <source>
        <dbReference type="PROSITE" id="PS50240"/>
    </source>
</evidence>
<dbReference type="PRINTS" id="PR00722">
    <property type="entry name" value="CHYMOTRYPSIN"/>
</dbReference>
<evidence type="ECO:0000313" key="14">
    <source>
        <dbReference type="EnsemblMetazoa" id="ADIR009657-PA"/>
    </source>
</evidence>
<dbReference type="EnsemblMetazoa" id="ADIR009657-RA">
    <property type="protein sequence ID" value="ADIR009657-PA"/>
    <property type="gene ID" value="ADIR009657"/>
</dbReference>
<keyword evidence="3" id="KW-0399">Innate immunity</keyword>
<dbReference type="PANTHER" id="PTHR24256">
    <property type="entry name" value="TRYPTASE-RELATED"/>
    <property type="match status" value="1"/>
</dbReference>
<name>A0A182NPS2_9DIPT</name>
<dbReference type="InterPro" id="IPR009003">
    <property type="entry name" value="Peptidase_S1_PA"/>
</dbReference>
<feature type="chain" id="PRO_5023965405" description="CLIP domain-containing serine protease" evidence="12">
    <location>
        <begin position="28"/>
        <end position="374"/>
    </location>
</feature>
<dbReference type="Pfam" id="PF12032">
    <property type="entry name" value="CLIP"/>
    <property type="match status" value="1"/>
</dbReference>
<keyword evidence="10" id="KW-0325">Glycoprotein</keyword>
<dbReference type="InterPro" id="IPR001254">
    <property type="entry name" value="Trypsin_dom"/>
</dbReference>
<dbReference type="GO" id="GO:0005576">
    <property type="term" value="C:extracellular region"/>
    <property type="evidence" value="ECO:0007669"/>
    <property type="project" value="UniProtKB-SubCell"/>
</dbReference>
<dbReference type="InterPro" id="IPR022700">
    <property type="entry name" value="CLIP"/>
</dbReference>
<evidence type="ECO:0000256" key="8">
    <source>
        <dbReference type="ARBA" id="ARBA00022859"/>
    </source>
</evidence>
<keyword evidence="2 12" id="KW-0964">Secreted</keyword>
<dbReference type="InterPro" id="IPR001314">
    <property type="entry name" value="Peptidase_S1A"/>
</dbReference>
<feature type="signal peptide" evidence="12">
    <location>
        <begin position="1"/>
        <end position="27"/>
    </location>
</feature>
<feature type="domain" description="Peptidase S1" evidence="13">
    <location>
        <begin position="127"/>
        <end position="371"/>
    </location>
</feature>
<dbReference type="SMART" id="SM00020">
    <property type="entry name" value="Tryp_SPc"/>
    <property type="match status" value="1"/>
</dbReference>
<accession>A0A182NPS2</accession>
<evidence type="ECO:0000256" key="4">
    <source>
        <dbReference type="ARBA" id="ARBA00022670"/>
    </source>
</evidence>
<dbReference type="InterPro" id="IPR043504">
    <property type="entry name" value="Peptidase_S1_PA_chymotrypsin"/>
</dbReference>
<dbReference type="GO" id="GO:0006508">
    <property type="term" value="P:proteolysis"/>
    <property type="evidence" value="ECO:0007669"/>
    <property type="project" value="UniProtKB-KW"/>
</dbReference>
<evidence type="ECO:0000256" key="7">
    <source>
        <dbReference type="ARBA" id="ARBA00022825"/>
    </source>
</evidence>
<keyword evidence="5 12" id="KW-0732">Signal</keyword>
<evidence type="ECO:0000256" key="11">
    <source>
        <dbReference type="ARBA" id="ARBA00024195"/>
    </source>
</evidence>
<dbReference type="Pfam" id="PF00089">
    <property type="entry name" value="Trypsin"/>
    <property type="match status" value="1"/>
</dbReference>
<keyword evidence="6 12" id="KW-0378">Hydrolase</keyword>
<keyword evidence="8" id="KW-0391">Immunity</keyword>
<dbReference type="STRING" id="7168.A0A182NPS2"/>
<keyword evidence="15" id="KW-1185">Reference proteome</keyword>
<dbReference type="EC" id="3.4.21.-" evidence="12"/>
<reference evidence="15" key="1">
    <citation type="submission" date="2013-03" db="EMBL/GenBank/DDBJ databases">
        <title>The Genome Sequence of Anopheles dirus WRAIR2.</title>
        <authorList>
            <consortium name="The Broad Institute Genomics Platform"/>
            <person name="Neafsey D.E."/>
            <person name="Walton C."/>
            <person name="Walker B."/>
            <person name="Young S.K."/>
            <person name="Zeng Q."/>
            <person name="Gargeya S."/>
            <person name="Fitzgerald M."/>
            <person name="Haas B."/>
            <person name="Abouelleil A."/>
            <person name="Allen A.W."/>
            <person name="Alvarado L."/>
            <person name="Arachchi H.M."/>
            <person name="Berlin A.M."/>
            <person name="Chapman S.B."/>
            <person name="Gainer-Dewar J."/>
            <person name="Goldberg J."/>
            <person name="Griggs A."/>
            <person name="Gujja S."/>
            <person name="Hansen M."/>
            <person name="Howarth C."/>
            <person name="Imamovic A."/>
            <person name="Ireland A."/>
            <person name="Larimer J."/>
            <person name="McCowan C."/>
            <person name="Murphy C."/>
            <person name="Pearson M."/>
            <person name="Poon T.W."/>
            <person name="Priest M."/>
            <person name="Roberts A."/>
            <person name="Saif S."/>
            <person name="Shea T."/>
            <person name="Sisk P."/>
            <person name="Sykes S."/>
            <person name="Wortman J."/>
            <person name="Nusbaum C."/>
            <person name="Birren B."/>
        </authorList>
    </citation>
    <scope>NUCLEOTIDE SEQUENCE [LARGE SCALE GENOMIC DNA]</scope>
    <source>
        <strain evidence="15">WRAIR2</strain>
    </source>
</reference>
<comment type="similarity">
    <text evidence="11 12">Belongs to the peptidase S1 family. CLIP subfamily.</text>
</comment>
<evidence type="ECO:0000256" key="6">
    <source>
        <dbReference type="ARBA" id="ARBA00022801"/>
    </source>
</evidence>
<evidence type="ECO:0000256" key="1">
    <source>
        <dbReference type="ARBA" id="ARBA00004613"/>
    </source>
</evidence>
<evidence type="ECO:0000313" key="15">
    <source>
        <dbReference type="Proteomes" id="UP000075884"/>
    </source>
</evidence>
<dbReference type="GO" id="GO:0045087">
    <property type="term" value="P:innate immune response"/>
    <property type="evidence" value="ECO:0007669"/>
    <property type="project" value="UniProtKB-KW"/>
</dbReference>
<sequence length="374" mass="40720">MGSMGKCMRGVLMLAFVLLALHPEVSGTGVKAGSACRTSSGLAGRCVPHANCPRLKRIFDKPYMTRSEVDLLVGAAGACPPETEQFCCAEGNIRWPTTTTARSSPKPDSSAAPRECLQTHFGADNGSVGGATLGTSFGVFISYTGRKGRYSRCTGSLISPEYVLTAAHCVRQADEMVLYVNAHRVTRRTVAEGAGHTADVRPWYVREVIGHEGYSVDTRDHDIALLRLNESVTDIRPICIPTGVTHDEVASVGQTLRCFGWGLNVNGTPSDSKQWMTLERISLERCQERMDSLQLPQEAKVQVTQRNICTITITGHDAFAGYSGGPLMYRKDGAWYLIGLINYGVGATNNKFPVVSLNVQEYSDWILEHVQRGS</sequence>
<keyword evidence="4 12" id="KW-0645">Protease</keyword>
<comment type="subcellular location">
    <subcellularLocation>
        <location evidence="1 12">Secreted</location>
    </subcellularLocation>
</comment>
<evidence type="ECO:0000256" key="3">
    <source>
        <dbReference type="ARBA" id="ARBA00022588"/>
    </source>
</evidence>
<proteinExistence type="inferred from homology"/>
<organism evidence="14 15">
    <name type="scientific">Anopheles dirus</name>
    <dbReference type="NCBI Taxonomy" id="7168"/>
    <lineage>
        <taxon>Eukaryota</taxon>
        <taxon>Metazoa</taxon>
        <taxon>Ecdysozoa</taxon>
        <taxon>Arthropoda</taxon>
        <taxon>Hexapoda</taxon>
        <taxon>Insecta</taxon>
        <taxon>Pterygota</taxon>
        <taxon>Neoptera</taxon>
        <taxon>Endopterygota</taxon>
        <taxon>Diptera</taxon>
        <taxon>Nematocera</taxon>
        <taxon>Culicoidea</taxon>
        <taxon>Culicidae</taxon>
        <taxon>Anophelinae</taxon>
        <taxon>Anopheles</taxon>
    </lineage>
</organism>